<dbReference type="GO" id="GO:0071897">
    <property type="term" value="P:DNA biosynthetic process"/>
    <property type="evidence" value="ECO:0007669"/>
    <property type="project" value="UniProtKB-ARBA"/>
</dbReference>
<dbReference type="OrthoDB" id="6773263at2759"/>
<dbReference type="InterPro" id="IPR043502">
    <property type="entry name" value="DNA/RNA_pol_sf"/>
</dbReference>
<evidence type="ECO:0008006" key="3">
    <source>
        <dbReference type="Google" id="ProtNLM"/>
    </source>
</evidence>
<reference evidence="1 2" key="1">
    <citation type="journal article" date="2019" name="Sci. Rep.">
        <title>Orb-weaving spider Araneus ventricosus genome elucidates the spidroin gene catalogue.</title>
        <authorList>
            <person name="Kono N."/>
            <person name="Nakamura H."/>
            <person name="Ohtoshi R."/>
            <person name="Moran D.A.P."/>
            <person name="Shinohara A."/>
            <person name="Yoshida Y."/>
            <person name="Fujiwara M."/>
            <person name="Mori M."/>
            <person name="Tomita M."/>
            <person name="Arakawa K."/>
        </authorList>
    </citation>
    <scope>NUCLEOTIDE SEQUENCE [LARGE SCALE GENOMIC DNA]</scope>
</reference>
<organism evidence="1 2">
    <name type="scientific">Araneus ventricosus</name>
    <name type="common">Orbweaver spider</name>
    <name type="synonym">Epeira ventricosa</name>
    <dbReference type="NCBI Taxonomy" id="182803"/>
    <lineage>
        <taxon>Eukaryota</taxon>
        <taxon>Metazoa</taxon>
        <taxon>Ecdysozoa</taxon>
        <taxon>Arthropoda</taxon>
        <taxon>Chelicerata</taxon>
        <taxon>Arachnida</taxon>
        <taxon>Araneae</taxon>
        <taxon>Araneomorphae</taxon>
        <taxon>Entelegynae</taxon>
        <taxon>Araneoidea</taxon>
        <taxon>Araneidae</taxon>
        <taxon>Araneus</taxon>
    </lineage>
</organism>
<protein>
    <recommendedName>
        <fullName evidence="3">Transposon Ty3-I Gag-Pol polyprotein</fullName>
    </recommendedName>
</protein>
<gene>
    <name evidence="1" type="ORF">AVEN_34628_1</name>
</gene>
<dbReference type="SUPFAM" id="SSF56672">
    <property type="entry name" value="DNA/RNA polymerases"/>
    <property type="match status" value="1"/>
</dbReference>
<sequence>MYMKLINCKYQDCSSNTPGKMNIVIHDIELNSDQPVLSKPYRNSPRQNDTLKTEIQKMLAMKIIKVSFSDYTPPLILVQAPGRDPRPCIDYRKLNNITTIKFFPSSKYRRTYRNCLIC</sequence>
<dbReference type="EMBL" id="BGPR01000043">
    <property type="protein sequence ID" value="GBL85446.1"/>
    <property type="molecule type" value="Genomic_DNA"/>
</dbReference>
<keyword evidence="2" id="KW-1185">Reference proteome</keyword>
<name>A0A4Y2B2E1_ARAVE</name>
<dbReference type="PANTHER" id="PTHR24559:SF454">
    <property type="entry name" value="RIBONUCLEASE H"/>
    <property type="match status" value="1"/>
</dbReference>
<dbReference type="PANTHER" id="PTHR24559">
    <property type="entry name" value="TRANSPOSON TY3-I GAG-POL POLYPROTEIN"/>
    <property type="match status" value="1"/>
</dbReference>
<evidence type="ECO:0000313" key="2">
    <source>
        <dbReference type="Proteomes" id="UP000499080"/>
    </source>
</evidence>
<dbReference type="InterPro" id="IPR053134">
    <property type="entry name" value="RNA-dir_DNA_polymerase"/>
</dbReference>
<dbReference type="AlphaFoldDB" id="A0A4Y2B2E1"/>
<dbReference type="Gene3D" id="3.10.10.10">
    <property type="entry name" value="HIV Type 1 Reverse Transcriptase, subunit A, domain 1"/>
    <property type="match status" value="1"/>
</dbReference>
<accession>A0A4Y2B2E1</accession>
<proteinExistence type="predicted"/>
<evidence type="ECO:0000313" key="1">
    <source>
        <dbReference type="EMBL" id="GBL85446.1"/>
    </source>
</evidence>
<comment type="caution">
    <text evidence="1">The sequence shown here is derived from an EMBL/GenBank/DDBJ whole genome shotgun (WGS) entry which is preliminary data.</text>
</comment>
<dbReference type="Proteomes" id="UP000499080">
    <property type="component" value="Unassembled WGS sequence"/>
</dbReference>